<evidence type="ECO:0000313" key="4">
    <source>
        <dbReference type="EMBL" id="SKC71934.1"/>
    </source>
</evidence>
<dbReference type="Gene3D" id="3.40.30.10">
    <property type="entry name" value="Glutaredoxin"/>
    <property type="match status" value="1"/>
</dbReference>
<evidence type="ECO:0000256" key="1">
    <source>
        <dbReference type="SAM" id="MobiDB-lite"/>
    </source>
</evidence>
<name>A0A1T5L7M4_9MICO</name>
<dbReference type="STRING" id="526729.SAMN04324258_3076"/>
<dbReference type="Proteomes" id="UP000189777">
    <property type="component" value="Unassembled WGS sequence"/>
</dbReference>
<protein>
    <submittedName>
        <fullName evidence="4">Thioredoxin</fullName>
    </submittedName>
</protein>
<evidence type="ECO:0000313" key="5">
    <source>
        <dbReference type="Proteomes" id="UP000189777"/>
    </source>
</evidence>
<organism evidence="4 5">
    <name type="scientific">Krasilnikoviella flava</name>
    <dbReference type="NCBI Taxonomy" id="526729"/>
    <lineage>
        <taxon>Bacteria</taxon>
        <taxon>Bacillati</taxon>
        <taxon>Actinomycetota</taxon>
        <taxon>Actinomycetes</taxon>
        <taxon>Micrococcales</taxon>
        <taxon>Promicromonosporaceae</taxon>
        <taxon>Krasilnikoviella</taxon>
    </lineage>
</organism>
<proteinExistence type="predicted"/>
<dbReference type="AlphaFoldDB" id="A0A1T5L7M4"/>
<dbReference type="RefSeq" id="WP_079575333.1">
    <property type="nucleotide sequence ID" value="NZ_FUZQ01000005.1"/>
</dbReference>
<dbReference type="SUPFAM" id="SSF52833">
    <property type="entry name" value="Thioredoxin-like"/>
    <property type="match status" value="1"/>
</dbReference>
<accession>A0A1T5L7M4</accession>
<dbReference type="OrthoDB" id="1495530at2"/>
<evidence type="ECO:0000259" key="3">
    <source>
        <dbReference type="Pfam" id="PF00085"/>
    </source>
</evidence>
<gene>
    <name evidence="4" type="ORF">SAMN04324258_3076</name>
</gene>
<keyword evidence="2" id="KW-1133">Transmembrane helix</keyword>
<dbReference type="CDD" id="cd02947">
    <property type="entry name" value="TRX_family"/>
    <property type="match status" value="1"/>
</dbReference>
<feature type="transmembrane region" description="Helical" evidence="2">
    <location>
        <begin position="6"/>
        <end position="25"/>
    </location>
</feature>
<dbReference type="Pfam" id="PF00085">
    <property type="entry name" value="Thioredoxin"/>
    <property type="match status" value="1"/>
</dbReference>
<sequence length="144" mass="15148">MTDQSTRLVVLGALVLVTVVLGALWRARQGRVRVAPARRDLAVDWAARGIGLGDRATFVQLSAEVCAPCRATARVLRGLAERESGVVHHELDVEEHLDLVRELGVLKTPTVLVLDAAGAQAARSSGGMSPAQARQALDATVPAG</sequence>
<keyword evidence="2" id="KW-0472">Membrane</keyword>
<dbReference type="InterPro" id="IPR036249">
    <property type="entry name" value="Thioredoxin-like_sf"/>
</dbReference>
<keyword evidence="5" id="KW-1185">Reference proteome</keyword>
<feature type="domain" description="Thioredoxin" evidence="3">
    <location>
        <begin position="55"/>
        <end position="131"/>
    </location>
</feature>
<dbReference type="EMBL" id="FUZQ01000005">
    <property type="protein sequence ID" value="SKC71934.1"/>
    <property type="molecule type" value="Genomic_DNA"/>
</dbReference>
<feature type="region of interest" description="Disordered" evidence="1">
    <location>
        <begin position="123"/>
        <end position="144"/>
    </location>
</feature>
<dbReference type="InterPro" id="IPR013766">
    <property type="entry name" value="Thioredoxin_domain"/>
</dbReference>
<reference evidence="4 5" key="1">
    <citation type="submission" date="2017-02" db="EMBL/GenBank/DDBJ databases">
        <authorList>
            <person name="Peterson S.W."/>
        </authorList>
    </citation>
    <scope>NUCLEOTIDE SEQUENCE [LARGE SCALE GENOMIC DNA]</scope>
    <source>
        <strain evidence="4 5">DSM 21481</strain>
    </source>
</reference>
<evidence type="ECO:0000256" key="2">
    <source>
        <dbReference type="SAM" id="Phobius"/>
    </source>
</evidence>
<keyword evidence="2" id="KW-0812">Transmembrane</keyword>